<dbReference type="Proteomes" id="UP000176939">
    <property type="component" value="Unassembled WGS sequence"/>
</dbReference>
<keyword evidence="1" id="KW-0472">Membrane</keyword>
<dbReference type="EMBL" id="MGFQ01000019">
    <property type="protein sequence ID" value="OGM09758.1"/>
    <property type="molecule type" value="Genomic_DNA"/>
</dbReference>
<name>A0A1F7X5W3_9BACT</name>
<protein>
    <recommendedName>
        <fullName evidence="4">Thioredoxin domain-containing protein</fullName>
    </recommendedName>
</protein>
<sequence length="127" mass="14236">MKKFPLIIGLITIVVIVGGVLLFSKNNSPSNSTPPPLPTSYEYFWGEGCPHCVNVEEFIKTWEGRDKVSIDKKEVFNNSANNKLFKQRGAYCNIKQNNMGVPLLFTPEGKCISGDVAIIDFFKSLKY</sequence>
<dbReference type="InterPro" id="IPR036249">
    <property type="entry name" value="Thioredoxin-like_sf"/>
</dbReference>
<evidence type="ECO:0008006" key="4">
    <source>
        <dbReference type="Google" id="ProtNLM"/>
    </source>
</evidence>
<dbReference type="AlphaFoldDB" id="A0A1F7X5W3"/>
<comment type="caution">
    <text evidence="2">The sequence shown here is derived from an EMBL/GenBank/DDBJ whole genome shotgun (WGS) entry which is preliminary data.</text>
</comment>
<organism evidence="2 3">
    <name type="scientific">Candidatus Woesebacteria bacterium RBG_13_36_22</name>
    <dbReference type="NCBI Taxonomy" id="1802478"/>
    <lineage>
        <taxon>Bacteria</taxon>
        <taxon>Candidatus Woeseibacteriota</taxon>
    </lineage>
</organism>
<feature type="transmembrane region" description="Helical" evidence="1">
    <location>
        <begin position="6"/>
        <end position="23"/>
    </location>
</feature>
<evidence type="ECO:0000256" key="1">
    <source>
        <dbReference type="SAM" id="Phobius"/>
    </source>
</evidence>
<evidence type="ECO:0000313" key="3">
    <source>
        <dbReference type="Proteomes" id="UP000176939"/>
    </source>
</evidence>
<keyword evidence="1" id="KW-1133">Transmembrane helix</keyword>
<proteinExistence type="predicted"/>
<keyword evidence="1" id="KW-0812">Transmembrane</keyword>
<gene>
    <name evidence="2" type="ORF">A2Z67_03075</name>
</gene>
<reference evidence="2 3" key="1">
    <citation type="journal article" date="2016" name="Nat. Commun.">
        <title>Thousands of microbial genomes shed light on interconnected biogeochemical processes in an aquifer system.</title>
        <authorList>
            <person name="Anantharaman K."/>
            <person name="Brown C.T."/>
            <person name="Hug L.A."/>
            <person name="Sharon I."/>
            <person name="Castelle C.J."/>
            <person name="Probst A.J."/>
            <person name="Thomas B.C."/>
            <person name="Singh A."/>
            <person name="Wilkins M.J."/>
            <person name="Karaoz U."/>
            <person name="Brodie E.L."/>
            <person name="Williams K.H."/>
            <person name="Hubbard S.S."/>
            <person name="Banfield J.F."/>
        </authorList>
    </citation>
    <scope>NUCLEOTIDE SEQUENCE [LARGE SCALE GENOMIC DNA]</scope>
</reference>
<evidence type="ECO:0000313" key="2">
    <source>
        <dbReference type="EMBL" id="OGM09758.1"/>
    </source>
</evidence>
<dbReference type="SUPFAM" id="SSF52833">
    <property type="entry name" value="Thioredoxin-like"/>
    <property type="match status" value="1"/>
</dbReference>
<accession>A0A1F7X5W3</accession>